<dbReference type="PANTHER" id="PTHR43483:SF3">
    <property type="entry name" value="MEMBRANE TRANSPORTER PROTEIN HI_0806-RELATED"/>
    <property type="match status" value="1"/>
</dbReference>
<evidence type="ECO:0000256" key="3">
    <source>
        <dbReference type="ARBA" id="ARBA00022692"/>
    </source>
</evidence>
<dbReference type="InterPro" id="IPR002781">
    <property type="entry name" value="TM_pro_TauE-like"/>
</dbReference>
<evidence type="ECO:0000256" key="2">
    <source>
        <dbReference type="ARBA" id="ARBA00009142"/>
    </source>
</evidence>
<dbReference type="Proteomes" id="UP000664882">
    <property type="component" value="Unassembled WGS sequence"/>
</dbReference>
<feature type="transmembrane region" description="Helical" evidence="6">
    <location>
        <begin position="208"/>
        <end position="230"/>
    </location>
</feature>
<evidence type="ECO:0000313" key="8">
    <source>
        <dbReference type="Proteomes" id="UP000664882"/>
    </source>
</evidence>
<proteinExistence type="inferred from homology"/>
<feature type="transmembrane region" description="Helical" evidence="6">
    <location>
        <begin position="146"/>
        <end position="168"/>
    </location>
</feature>
<evidence type="ECO:0000256" key="6">
    <source>
        <dbReference type="RuleBase" id="RU363041"/>
    </source>
</evidence>
<keyword evidence="6" id="KW-1003">Cell membrane</keyword>
<feature type="transmembrane region" description="Helical" evidence="6">
    <location>
        <begin position="242"/>
        <end position="261"/>
    </location>
</feature>
<feature type="transmembrane region" description="Helical" evidence="6">
    <location>
        <begin position="79"/>
        <end position="97"/>
    </location>
</feature>
<keyword evidence="4 6" id="KW-1133">Transmembrane helix</keyword>
<dbReference type="PANTHER" id="PTHR43483">
    <property type="entry name" value="MEMBRANE TRANSPORTER PROTEIN HI_0806-RELATED"/>
    <property type="match status" value="1"/>
</dbReference>
<organism evidence="7 8">
    <name type="scientific">Oceanisphaera pacifica</name>
    <dbReference type="NCBI Taxonomy" id="2818389"/>
    <lineage>
        <taxon>Bacteria</taxon>
        <taxon>Pseudomonadati</taxon>
        <taxon>Pseudomonadota</taxon>
        <taxon>Gammaproteobacteria</taxon>
        <taxon>Aeromonadales</taxon>
        <taxon>Aeromonadaceae</taxon>
        <taxon>Oceanisphaera</taxon>
    </lineage>
</organism>
<dbReference type="RefSeq" id="WP_208004376.1">
    <property type="nucleotide sequence ID" value="NZ_JAGDFX010000003.1"/>
</dbReference>
<accession>A0ABS3NDJ9</accession>
<feature type="transmembrane region" description="Helical" evidence="6">
    <location>
        <begin position="175"/>
        <end position="196"/>
    </location>
</feature>
<dbReference type="EMBL" id="JAGDFX010000003">
    <property type="protein sequence ID" value="MBO1518669.1"/>
    <property type="molecule type" value="Genomic_DNA"/>
</dbReference>
<gene>
    <name evidence="7" type="ORF">J3U76_03275</name>
</gene>
<feature type="transmembrane region" description="Helical" evidence="6">
    <location>
        <begin position="45"/>
        <end position="67"/>
    </location>
</feature>
<protein>
    <recommendedName>
        <fullName evidence="6">Probable membrane transporter protein</fullName>
    </recommendedName>
</protein>
<comment type="subcellular location">
    <subcellularLocation>
        <location evidence="6">Cell membrane</location>
        <topology evidence="6">Multi-pass membrane protein</topology>
    </subcellularLocation>
    <subcellularLocation>
        <location evidence="1">Membrane</location>
        <topology evidence="1">Multi-pass membrane protein</topology>
    </subcellularLocation>
</comment>
<reference evidence="7 8" key="1">
    <citation type="submission" date="2021-03" db="EMBL/GenBank/DDBJ databases">
        <title>Oceanisphaera sp. nov., isolated from the intestine.</title>
        <authorList>
            <person name="Zhao L.-H."/>
            <person name="Shi L.-F."/>
        </authorList>
    </citation>
    <scope>NUCLEOTIDE SEQUENCE [LARGE SCALE GENOMIC DNA]</scope>
    <source>
        <strain evidence="7 8">DM8</strain>
    </source>
</reference>
<evidence type="ECO:0000256" key="4">
    <source>
        <dbReference type="ARBA" id="ARBA00022989"/>
    </source>
</evidence>
<comment type="caution">
    <text evidence="7">The sequence shown here is derived from an EMBL/GenBank/DDBJ whole genome shotgun (WGS) entry which is preliminary data.</text>
</comment>
<comment type="similarity">
    <text evidence="2 6">Belongs to the 4-toluene sulfonate uptake permease (TSUP) (TC 2.A.102) family.</text>
</comment>
<dbReference type="Pfam" id="PF01925">
    <property type="entry name" value="TauE"/>
    <property type="match status" value="1"/>
</dbReference>
<keyword evidence="3 6" id="KW-0812">Transmembrane</keyword>
<evidence type="ECO:0000313" key="7">
    <source>
        <dbReference type="EMBL" id="MBO1518669.1"/>
    </source>
</evidence>
<evidence type="ECO:0000256" key="1">
    <source>
        <dbReference type="ARBA" id="ARBA00004141"/>
    </source>
</evidence>
<evidence type="ECO:0000256" key="5">
    <source>
        <dbReference type="ARBA" id="ARBA00023136"/>
    </source>
</evidence>
<name>A0ABS3NDJ9_9GAMM</name>
<keyword evidence="8" id="KW-1185">Reference proteome</keyword>
<feature type="transmembrane region" description="Helical" evidence="6">
    <location>
        <begin position="109"/>
        <end position="126"/>
    </location>
</feature>
<sequence>MTWLMYLALGAFAGTLAGLFGVGGGLIIVPVLIISFKLQGIGGDLVTHMAVGTSLATIMFTSLSSIHTHHGRKAIDWKLAAMLSVGIIVGAWLGGYTADKLSGPLLQRLIGLFAWLMAAQMLFSLAPQGGAQLPGKPVQAAVGGVIGWASGIFGIGGGSLTVPFLTWCSVPIQRAVAVSAVCGFPIALVGALSYVVHGMEHDSLPSEAWGYVYLPALLGVSVASMPFARFGAILAHKLSALALKRAFAVFLIIVGAKFLLFPG</sequence>
<feature type="transmembrane region" description="Helical" evidence="6">
    <location>
        <begin position="6"/>
        <end position="33"/>
    </location>
</feature>
<keyword evidence="5 6" id="KW-0472">Membrane</keyword>